<accession>I2GDY2</accession>
<name>I2GDY2_9BACT</name>
<dbReference type="RefSeq" id="WP_009280691.1">
    <property type="nucleotide sequence ID" value="NZ_CAIT01000005.1"/>
</dbReference>
<dbReference type="STRING" id="1185876.BN8_01081"/>
<keyword evidence="1" id="KW-0472">Membrane</keyword>
<feature type="transmembrane region" description="Helical" evidence="1">
    <location>
        <begin position="130"/>
        <end position="153"/>
    </location>
</feature>
<evidence type="ECO:0000256" key="1">
    <source>
        <dbReference type="SAM" id="Phobius"/>
    </source>
</evidence>
<keyword evidence="1" id="KW-1133">Transmembrane helix</keyword>
<keyword evidence="3" id="KW-1185">Reference proteome</keyword>
<reference evidence="2 3" key="1">
    <citation type="journal article" date="2012" name="J. Bacteriol.">
        <title>Genome Sequence of the Filamentous Bacterium Fibrisoma limi BUZ 3T.</title>
        <authorList>
            <person name="Filippini M."/>
            <person name="Qi W."/>
            <person name="Jaenicke S."/>
            <person name="Goesmann A."/>
            <person name="Smits T.H."/>
            <person name="Bagheri H.C."/>
        </authorList>
    </citation>
    <scope>NUCLEOTIDE SEQUENCE [LARGE SCALE GENOMIC DNA]</scope>
    <source>
        <strain evidence="3">BUZ 3T</strain>
    </source>
</reference>
<feature type="transmembrane region" description="Helical" evidence="1">
    <location>
        <begin position="100"/>
        <end position="123"/>
    </location>
</feature>
<dbReference type="OrthoDB" id="7063443at2"/>
<dbReference type="EMBL" id="CAIT01000005">
    <property type="protein sequence ID" value="CCH52107.1"/>
    <property type="molecule type" value="Genomic_DNA"/>
</dbReference>
<sequence length="159" mass="16379">MARLIFGGIIAILLLGLYAYATIVAIITVECLVQPGPDSACQYGPNLTEGFTTILNLVGGLVSALVVAVLAVTKPDDPPSALALTAKIRPVDLTKTTQNVVTGVSVAYVIVWLICGLAALIVGYMQHADVVPALTASGKSWLGLAVAAAYSYLGVNPAR</sequence>
<organism evidence="2 3">
    <name type="scientific">Fibrisoma limi BUZ 3</name>
    <dbReference type="NCBI Taxonomy" id="1185876"/>
    <lineage>
        <taxon>Bacteria</taxon>
        <taxon>Pseudomonadati</taxon>
        <taxon>Bacteroidota</taxon>
        <taxon>Cytophagia</taxon>
        <taxon>Cytophagales</taxon>
        <taxon>Spirosomataceae</taxon>
        <taxon>Fibrisoma</taxon>
    </lineage>
</organism>
<dbReference type="eggNOG" id="ENOG5033036">
    <property type="taxonomic scope" value="Bacteria"/>
</dbReference>
<gene>
    <name evidence="2" type="ORF">BN8_01081</name>
</gene>
<proteinExistence type="predicted"/>
<feature type="transmembrane region" description="Helical" evidence="1">
    <location>
        <begin position="6"/>
        <end position="33"/>
    </location>
</feature>
<dbReference type="AlphaFoldDB" id="I2GDY2"/>
<dbReference type="Proteomes" id="UP000009309">
    <property type="component" value="Unassembled WGS sequence"/>
</dbReference>
<evidence type="ECO:0000313" key="2">
    <source>
        <dbReference type="EMBL" id="CCH52107.1"/>
    </source>
</evidence>
<protein>
    <submittedName>
        <fullName evidence="2">Uncharacterized protein</fullName>
    </submittedName>
</protein>
<keyword evidence="1" id="KW-0812">Transmembrane</keyword>
<feature type="transmembrane region" description="Helical" evidence="1">
    <location>
        <begin position="54"/>
        <end position="72"/>
    </location>
</feature>
<comment type="caution">
    <text evidence="2">The sequence shown here is derived from an EMBL/GenBank/DDBJ whole genome shotgun (WGS) entry which is preliminary data.</text>
</comment>
<evidence type="ECO:0000313" key="3">
    <source>
        <dbReference type="Proteomes" id="UP000009309"/>
    </source>
</evidence>